<name>A0A897N4E4_9EURY</name>
<dbReference type="GO" id="GO:0016616">
    <property type="term" value="F:oxidoreductase activity, acting on the CH-OH group of donors, NAD or NADP as acceptor"/>
    <property type="evidence" value="ECO:0007669"/>
    <property type="project" value="UniProtKB-ARBA"/>
</dbReference>
<dbReference type="InterPro" id="IPR002328">
    <property type="entry name" value="ADH_Zn_CS"/>
</dbReference>
<dbReference type="GO" id="GO:0044281">
    <property type="term" value="P:small molecule metabolic process"/>
    <property type="evidence" value="ECO:0007669"/>
    <property type="project" value="UniProtKB-ARBA"/>
</dbReference>
<organism evidence="6 7">
    <name type="scientific">Halapricum desulfuricans</name>
    <dbReference type="NCBI Taxonomy" id="2841257"/>
    <lineage>
        <taxon>Archaea</taxon>
        <taxon>Methanobacteriati</taxon>
        <taxon>Methanobacteriota</taxon>
        <taxon>Stenosarchaea group</taxon>
        <taxon>Halobacteria</taxon>
        <taxon>Halobacteriales</taxon>
        <taxon>Haloarculaceae</taxon>
        <taxon>Halapricum</taxon>
    </lineage>
</organism>
<feature type="domain" description="Enoyl reductase (ER)" evidence="5">
    <location>
        <begin position="8"/>
        <end position="352"/>
    </location>
</feature>
<evidence type="ECO:0000256" key="3">
    <source>
        <dbReference type="ARBA" id="ARBA00023002"/>
    </source>
</evidence>
<dbReference type="InterPro" id="IPR036291">
    <property type="entry name" value="NAD(P)-bd_dom_sf"/>
</dbReference>
<dbReference type="InterPro" id="IPR011032">
    <property type="entry name" value="GroES-like_sf"/>
</dbReference>
<comment type="cofactor">
    <cofactor evidence="4">
        <name>Zn(2+)</name>
        <dbReference type="ChEBI" id="CHEBI:29105"/>
    </cofactor>
</comment>
<dbReference type="SMART" id="SM00829">
    <property type="entry name" value="PKS_ER"/>
    <property type="match status" value="1"/>
</dbReference>
<reference evidence="6" key="1">
    <citation type="submission" date="2020-11" db="EMBL/GenBank/DDBJ databases">
        <title>Carbohydrate-dependent, anaerobic sulfur respiration: A novel catabolism in halophilic archaea.</title>
        <authorList>
            <person name="Sorokin D.Y."/>
            <person name="Messina E."/>
            <person name="Smedile F."/>
            <person name="La Cono V."/>
            <person name="Hallsworth J.E."/>
            <person name="Yakimov M.M."/>
        </authorList>
    </citation>
    <scope>NUCLEOTIDE SEQUENCE</scope>
    <source>
        <strain evidence="6">HSR12-1</strain>
    </source>
</reference>
<dbReference type="InterPro" id="IPR013149">
    <property type="entry name" value="ADH-like_C"/>
</dbReference>
<dbReference type="RefSeq" id="WP_229115519.1">
    <property type="nucleotide sequence ID" value="NZ_CP064787.1"/>
</dbReference>
<sequence>MDAARYYGQEDIRVENIEPDEVGPEEVRIDVEACGICGSDLHEYTAGPIFVPGDAPHPVSGAQAPLTMGHEFSGTISEVGSAVTDLSEGDAVAVNPIIYCGECPRCEAGEYHRCESLGFTGLASNGGFAENVVVDAEQAVPLGDMPVEHGALVEPLAVALHAARVADVSPGDSVAVFGSGPIGLCQIQALRVAGAGPIIVSEPRDRRRERAEACGADVLIDPTEEDALEAIRAETGEGVDIAFDVAGVEATYNQAINSTRPGGRVAEVSIFEEGVETQPNDLVIPERELVGSIAYQGGPRSAEEFGMVIDMLEDGRFDPDPLITDRIELDDITDEGFERLIDPDSDQVKILVKP</sequence>
<dbReference type="PANTHER" id="PTHR43401">
    <property type="entry name" value="L-THREONINE 3-DEHYDROGENASE"/>
    <property type="match status" value="1"/>
</dbReference>
<keyword evidence="3" id="KW-0560">Oxidoreductase</keyword>
<comment type="similarity">
    <text evidence="4">Belongs to the zinc-containing alcohol dehydrogenase family.</text>
</comment>
<dbReference type="PANTHER" id="PTHR43401:SF2">
    <property type="entry name" value="L-THREONINE 3-DEHYDROGENASE"/>
    <property type="match status" value="1"/>
</dbReference>
<dbReference type="SUPFAM" id="SSF51735">
    <property type="entry name" value="NAD(P)-binding Rossmann-fold domains"/>
    <property type="match status" value="1"/>
</dbReference>
<dbReference type="GeneID" id="68854966"/>
<gene>
    <name evidence="6" type="primary">tdh3</name>
    <name evidence="6" type="ORF">HSR121_1361</name>
</gene>
<dbReference type="Pfam" id="PF00107">
    <property type="entry name" value="ADH_zinc_N"/>
    <property type="match status" value="1"/>
</dbReference>
<evidence type="ECO:0000256" key="1">
    <source>
        <dbReference type="ARBA" id="ARBA00022723"/>
    </source>
</evidence>
<dbReference type="Proteomes" id="UP000663525">
    <property type="component" value="Chromosome"/>
</dbReference>
<dbReference type="GO" id="GO:0051262">
    <property type="term" value="P:protein tetramerization"/>
    <property type="evidence" value="ECO:0007669"/>
    <property type="project" value="UniProtKB-ARBA"/>
</dbReference>
<dbReference type="GO" id="GO:0043168">
    <property type="term" value="F:anion binding"/>
    <property type="evidence" value="ECO:0007669"/>
    <property type="project" value="UniProtKB-ARBA"/>
</dbReference>
<dbReference type="Pfam" id="PF08240">
    <property type="entry name" value="ADH_N"/>
    <property type="match status" value="1"/>
</dbReference>
<protein>
    <submittedName>
        <fullName evidence="6">Threonine dehydrogenase or related Zn-dependent dehydrogenase</fullName>
    </submittedName>
</protein>
<keyword evidence="1 4" id="KW-0479">Metal-binding</keyword>
<dbReference type="GO" id="GO:0030554">
    <property type="term" value="F:adenyl nucleotide binding"/>
    <property type="evidence" value="ECO:0007669"/>
    <property type="project" value="UniProtKB-ARBA"/>
</dbReference>
<evidence type="ECO:0000313" key="6">
    <source>
        <dbReference type="EMBL" id="QSG05705.1"/>
    </source>
</evidence>
<dbReference type="AlphaFoldDB" id="A0A897N4E4"/>
<dbReference type="PROSITE" id="PS00059">
    <property type="entry name" value="ADH_ZINC"/>
    <property type="match status" value="1"/>
</dbReference>
<dbReference type="SUPFAM" id="SSF50129">
    <property type="entry name" value="GroES-like"/>
    <property type="match status" value="1"/>
</dbReference>
<evidence type="ECO:0000259" key="5">
    <source>
        <dbReference type="SMART" id="SM00829"/>
    </source>
</evidence>
<dbReference type="Gene3D" id="3.90.180.10">
    <property type="entry name" value="Medium-chain alcohol dehydrogenases, catalytic domain"/>
    <property type="match status" value="1"/>
</dbReference>
<evidence type="ECO:0000256" key="4">
    <source>
        <dbReference type="RuleBase" id="RU361277"/>
    </source>
</evidence>
<dbReference type="InterPro" id="IPR050129">
    <property type="entry name" value="Zn_alcohol_dh"/>
</dbReference>
<evidence type="ECO:0000313" key="7">
    <source>
        <dbReference type="Proteomes" id="UP000663525"/>
    </source>
</evidence>
<evidence type="ECO:0000256" key="2">
    <source>
        <dbReference type="ARBA" id="ARBA00022833"/>
    </source>
</evidence>
<accession>A0A897N4E4</accession>
<dbReference type="InterPro" id="IPR013154">
    <property type="entry name" value="ADH-like_N"/>
</dbReference>
<dbReference type="Gene3D" id="3.40.50.720">
    <property type="entry name" value="NAD(P)-binding Rossmann-like Domain"/>
    <property type="match status" value="1"/>
</dbReference>
<dbReference type="InterPro" id="IPR020843">
    <property type="entry name" value="ER"/>
</dbReference>
<proteinExistence type="inferred from homology"/>
<dbReference type="GO" id="GO:0008270">
    <property type="term" value="F:zinc ion binding"/>
    <property type="evidence" value="ECO:0007669"/>
    <property type="project" value="InterPro"/>
</dbReference>
<keyword evidence="2 4" id="KW-0862">Zinc</keyword>
<dbReference type="CDD" id="cd08233">
    <property type="entry name" value="butanediol_DH_like"/>
    <property type="match status" value="1"/>
</dbReference>
<dbReference type="EMBL" id="CP064787">
    <property type="protein sequence ID" value="QSG05705.1"/>
    <property type="molecule type" value="Genomic_DNA"/>
</dbReference>